<gene>
    <name evidence="1" type="ORF">SAMN04487906_1845</name>
</gene>
<evidence type="ECO:0008006" key="3">
    <source>
        <dbReference type="Google" id="ProtNLM"/>
    </source>
</evidence>
<evidence type="ECO:0000313" key="2">
    <source>
        <dbReference type="Proteomes" id="UP000183209"/>
    </source>
</evidence>
<dbReference type="RefSeq" id="WP_074978377.1">
    <property type="nucleotide sequence ID" value="NZ_FPAG01000005.1"/>
</dbReference>
<dbReference type="PROSITE" id="PS51257">
    <property type="entry name" value="PROKAR_LIPOPROTEIN"/>
    <property type="match status" value="1"/>
</dbReference>
<proteinExistence type="predicted"/>
<dbReference type="OrthoDB" id="1454468at2"/>
<organism evidence="1 2">
    <name type="scientific">Zhouia amylolytica</name>
    <dbReference type="NCBI Taxonomy" id="376730"/>
    <lineage>
        <taxon>Bacteria</taxon>
        <taxon>Pseudomonadati</taxon>
        <taxon>Bacteroidota</taxon>
        <taxon>Flavobacteriia</taxon>
        <taxon>Flavobacteriales</taxon>
        <taxon>Flavobacteriaceae</taxon>
        <taxon>Zhouia</taxon>
    </lineage>
</organism>
<protein>
    <recommendedName>
        <fullName evidence="3">Lipoprotein</fullName>
    </recommendedName>
</protein>
<sequence length="110" mass="13010">MIKKILLILVVIMLMVSCQEPYKKLRITNFDKMVIDTIKFKDKSYSNAKIKIKGYVSDTIKVKFYEISKEYFGEIDDQWNMDYYGGMDVIFCFDPFKAKDGEVTFEYGIH</sequence>
<name>A0A1I6T4R3_9FLAO</name>
<reference evidence="1 2" key="1">
    <citation type="submission" date="2016-10" db="EMBL/GenBank/DDBJ databases">
        <authorList>
            <person name="de Groot N.N."/>
        </authorList>
    </citation>
    <scope>NUCLEOTIDE SEQUENCE [LARGE SCALE GENOMIC DNA]</scope>
    <source>
        <strain evidence="1 2">CGMCC 1.6114</strain>
    </source>
</reference>
<evidence type="ECO:0000313" key="1">
    <source>
        <dbReference type="EMBL" id="SFS84038.1"/>
    </source>
</evidence>
<dbReference type="EMBL" id="FPAG01000005">
    <property type="protein sequence ID" value="SFS84038.1"/>
    <property type="molecule type" value="Genomic_DNA"/>
</dbReference>
<accession>A0A1I6T4R3</accession>
<dbReference type="AlphaFoldDB" id="A0A1I6T4R3"/>
<dbReference type="Proteomes" id="UP000183209">
    <property type="component" value="Unassembled WGS sequence"/>
</dbReference>